<evidence type="ECO:0000256" key="5">
    <source>
        <dbReference type="ARBA" id="ARBA00022692"/>
    </source>
</evidence>
<accession>A0ABR9ZRE5</accession>
<dbReference type="PROSITE" id="PS00379">
    <property type="entry name" value="CDP_ALCOHOL_P_TRANSF"/>
    <property type="match status" value="1"/>
</dbReference>
<evidence type="ECO:0000256" key="8">
    <source>
        <dbReference type="ARBA" id="ARBA00023136"/>
    </source>
</evidence>
<dbReference type="Pfam" id="PF01066">
    <property type="entry name" value="CDP-OH_P_transf"/>
    <property type="match status" value="1"/>
</dbReference>
<keyword evidence="10" id="KW-1208">Phospholipid metabolism</keyword>
<dbReference type="PANTHER" id="PTHR14269:SF11">
    <property type="entry name" value="CDP-DIACYLGLYCEROL--GLYCEROL-3-PHOSPHATE 3-PHOSPHATIDYLTRANSFERASE"/>
    <property type="match status" value="1"/>
</dbReference>
<evidence type="ECO:0000256" key="7">
    <source>
        <dbReference type="ARBA" id="ARBA00023098"/>
    </source>
</evidence>
<keyword evidence="14" id="KW-1185">Reference proteome</keyword>
<comment type="similarity">
    <text evidence="2 11">Belongs to the CDP-alcohol phosphatidyltransferase class-I family.</text>
</comment>
<gene>
    <name evidence="13" type="ORF">ISU02_05450</name>
</gene>
<evidence type="ECO:0000256" key="11">
    <source>
        <dbReference type="RuleBase" id="RU003750"/>
    </source>
</evidence>
<reference evidence="13 14" key="1">
    <citation type="submission" date="2020-11" db="EMBL/GenBank/DDBJ databases">
        <title>Fusibacter basophilias sp. nov.</title>
        <authorList>
            <person name="Qiu D."/>
        </authorList>
    </citation>
    <scope>NUCLEOTIDE SEQUENCE [LARGE SCALE GENOMIC DNA]</scope>
    <source>
        <strain evidence="13 14">Q10-2</strain>
    </source>
</reference>
<evidence type="ECO:0000313" key="13">
    <source>
        <dbReference type="EMBL" id="MBF4692551.1"/>
    </source>
</evidence>
<comment type="subcellular location">
    <subcellularLocation>
        <location evidence="1">Membrane</location>
        <topology evidence="1">Multi-pass membrane protein</topology>
    </subcellularLocation>
</comment>
<evidence type="ECO:0000256" key="10">
    <source>
        <dbReference type="ARBA" id="ARBA00023264"/>
    </source>
</evidence>
<dbReference type="PANTHER" id="PTHR14269">
    <property type="entry name" value="CDP-DIACYLGLYCEROL--GLYCEROL-3-PHOSPHATE 3-PHOSPHATIDYLTRANSFERASE-RELATED"/>
    <property type="match status" value="1"/>
</dbReference>
<dbReference type="Proteomes" id="UP000614200">
    <property type="component" value="Unassembled WGS sequence"/>
</dbReference>
<name>A0ABR9ZRE5_9FIRM</name>
<evidence type="ECO:0000256" key="3">
    <source>
        <dbReference type="ARBA" id="ARBA00022516"/>
    </source>
</evidence>
<evidence type="ECO:0000256" key="4">
    <source>
        <dbReference type="ARBA" id="ARBA00022679"/>
    </source>
</evidence>
<keyword evidence="9" id="KW-0594">Phospholipid biosynthesis</keyword>
<keyword evidence="8 12" id="KW-0472">Membrane</keyword>
<feature type="transmembrane region" description="Helical" evidence="12">
    <location>
        <begin position="63"/>
        <end position="80"/>
    </location>
</feature>
<keyword evidence="3" id="KW-0444">Lipid biosynthesis</keyword>
<evidence type="ECO:0000256" key="2">
    <source>
        <dbReference type="ARBA" id="ARBA00010441"/>
    </source>
</evidence>
<dbReference type="RefSeq" id="WP_194700795.1">
    <property type="nucleotide sequence ID" value="NZ_JADKNH010000003.1"/>
</dbReference>
<evidence type="ECO:0000256" key="1">
    <source>
        <dbReference type="ARBA" id="ARBA00004141"/>
    </source>
</evidence>
<keyword evidence="5 12" id="KW-0812">Transmembrane</keyword>
<dbReference type="InterPro" id="IPR050324">
    <property type="entry name" value="CDP-alcohol_PTase-I"/>
</dbReference>
<evidence type="ECO:0000256" key="12">
    <source>
        <dbReference type="SAM" id="Phobius"/>
    </source>
</evidence>
<protein>
    <submittedName>
        <fullName evidence="13">CDP-alcohol phosphatidyltransferase family protein</fullName>
    </submittedName>
</protein>
<evidence type="ECO:0000256" key="9">
    <source>
        <dbReference type="ARBA" id="ARBA00023209"/>
    </source>
</evidence>
<evidence type="ECO:0000313" key="14">
    <source>
        <dbReference type="Proteomes" id="UP000614200"/>
    </source>
</evidence>
<comment type="caution">
    <text evidence="13">The sequence shown here is derived from an EMBL/GenBank/DDBJ whole genome shotgun (WGS) entry which is preliminary data.</text>
</comment>
<keyword evidence="4 11" id="KW-0808">Transferase</keyword>
<proteinExistence type="inferred from homology"/>
<feature type="transmembrane region" description="Helical" evidence="12">
    <location>
        <begin position="141"/>
        <end position="161"/>
    </location>
</feature>
<organism evidence="13 14">
    <name type="scientific">Fusibacter ferrireducens</name>
    <dbReference type="NCBI Taxonomy" id="2785058"/>
    <lineage>
        <taxon>Bacteria</taxon>
        <taxon>Bacillati</taxon>
        <taxon>Bacillota</taxon>
        <taxon>Clostridia</taxon>
        <taxon>Eubacteriales</taxon>
        <taxon>Eubacteriales Family XII. Incertae Sedis</taxon>
        <taxon>Fusibacter</taxon>
    </lineage>
</organism>
<dbReference type="InterPro" id="IPR000462">
    <property type="entry name" value="CDP-OH_P_trans"/>
</dbReference>
<dbReference type="Gene3D" id="1.20.120.1760">
    <property type="match status" value="1"/>
</dbReference>
<sequence length="180" mass="20406">MKLIVNIISLSRILMALSLLKLEPFSTAFYLVYIFCGLSDIVDGYIARKTNSTSELGAKLDSFADLIMILVVMAILIPILEIPMAYIIWIFIIICIRFAAFIIAVIKYRKFGSLHTIANKATGLMLFLYPLIRPFDILDFAPIGLCLMGTLSAIEELIIHLKFNKLILNRKSLFDKKRDL</sequence>
<evidence type="ECO:0000256" key="6">
    <source>
        <dbReference type="ARBA" id="ARBA00022989"/>
    </source>
</evidence>
<dbReference type="EMBL" id="JADKNH010000003">
    <property type="protein sequence ID" value="MBF4692551.1"/>
    <property type="molecule type" value="Genomic_DNA"/>
</dbReference>
<dbReference type="InterPro" id="IPR048254">
    <property type="entry name" value="CDP_ALCOHOL_P_TRANSF_CS"/>
</dbReference>
<feature type="transmembrane region" description="Helical" evidence="12">
    <location>
        <begin position="86"/>
        <end position="105"/>
    </location>
</feature>
<keyword evidence="7" id="KW-0443">Lipid metabolism</keyword>
<keyword evidence="6 12" id="KW-1133">Transmembrane helix</keyword>
<dbReference type="InterPro" id="IPR043130">
    <property type="entry name" value="CDP-OH_PTrfase_TM_dom"/>
</dbReference>